<dbReference type="EC" id="2.3.2.27" evidence="3"/>
<evidence type="ECO:0000256" key="8">
    <source>
        <dbReference type="SAM" id="MobiDB-lite"/>
    </source>
</evidence>
<dbReference type="InterPro" id="IPR003613">
    <property type="entry name" value="Ubox_domain"/>
</dbReference>
<dbReference type="Gene3D" id="3.30.40.10">
    <property type="entry name" value="Zinc/RING finger domain, C3HC4 (zinc finger)"/>
    <property type="match status" value="1"/>
</dbReference>
<dbReference type="InterPro" id="IPR015943">
    <property type="entry name" value="WD40/YVTN_repeat-like_dom_sf"/>
</dbReference>
<dbReference type="EMBL" id="PKMF04000374">
    <property type="protein sequence ID" value="KAK7835199.1"/>
    <property type="molecule type" value="Genomic_DNA"/>
</dbReference>
<accession>A0AAW0K9N6</accession>
<dbReference type="Pfam" id="PF23568">
    <property type="entry name" value="ARM_LIN"/>
    <property type="match status" value="1"/>
</dbReference>
<dbReference type="Pfam" id="PF23654">
    <property type="entry name" value="ARM_LIN_2nd"/>
    <property type="match status" value="1"/>
</dbReference>
<comment type="catalytic activity">
    <reaction evidence="1">
        <text>S-ubiquitinyl-[E2 ubiquitin-conjugating enzyme]-L-cysteine + [acceptor protein]-L-lysine = [E2 ubiquitin-conjugating enzyme]-L-cysteine + N(6)-ubiquitinyl-[acceptor protein]-L-lysine.</text>
        <dbReference type="EC" id="2.3.2.27"/>
    </reaction>
</comment>
<proteinExistence type="predicted"/>
<evidence type="ECO:0000256" key="2">
    <source>
        <dbReference type="ARBA" id="ARBA00004906"/>
    </source>
</evidence>
<dbReference type="SMART" id="SM00504">
    <property type="entry name" value="Ubox"/>
    <property type="match status" value="1"/>
</dbReference>
<dbReference type="InterPro" id="IPR011989">
    <property type="entry name" value="ARM-like"/>
</dbReference>
<dbReference type="SUPFAM" id="SSF48371">
    <property type="entry name" value="ARM repeat"/>
    <property type="match status" value="1"/>
</dbReference>
<dbReference type="GO" id="GO:0016567">
    <property type="term" value="P:protein ubiquitination"/>
    <property type="evidence" value="ECO:0007669"/>
    <property type="project" value="InterPro"/>
</dbReference>
<dbReference type="InterPro" id="IPR055566">
    <property type="entry name" value="ARM_LIN"/>
</dbReference>
<dbReference type="GO" id="GO:0061630">
    <property type="term" value="F:ubiquitin protein ligase activity"/>
    <property type="evidence" value="ECO:0007669"/>
    <property type="project" value="UniProtKB-EC"/>
</dbReference>
<name>A0AAW0K9N6_QUESU</name>
<comment type="caution">
    <text evidence="10">The sequence shown here is derived from an EMBL/GenBank/DDBJ whole genome shotgun (WGS) entry which is preliminary data.</text>
</comment>
<dbReference type="Gene3D" id="2.130.10.10">
    <property type="entry name" value="YVTN repeat-like/Quinoprotein amine dehydrogenase"/>
    <property type="match status" value="1"/>
</dbReference>
<dbReference type="Pfam" id="PF04564">
    <property type="entry name" value="U-box"/>
    <property type="match status" value="1"/>
</dbReference>
<sequence length="1233" mass="138637">MVRLLVTSVENFTRERLINKEQRTQHKEQCAERLAAEDVSCDKDTEVRYSDQAVLANLDWGIEALEEPINTSNMETKLARLEYAEKMLQVRALLNSNQKTAGVPNFYLSAWAHLNLAYMWKLRNNVHNAALHMLEMFIIDPFFSRIDFAPEIWKVLFLSHMSSIVGWYSEERNRLVMEVIPDCADMSYTADLDQYFNESLMFSMGPEQLEKLQKLEQLYGESLDENTRLFAKYYKDCMNSDSNLSKKVVPMLPIAEPPMTPLHEVSHSIPDYVKFGPILPKSAGFSPIIKSKFGERETRETREASRLNLGSTASLNLKESARWDTQEGLLDENEDQDENYSEYEPDDCYVDSHSDYIPSKRASPSGMKMAEEKKTGPKAQTSKMKNQLHSTTFFSPMDSPTSPSPTILSPKPDVQFKKKTLLCYAFYPAISQIHLFPPHCLHLHPTIQEVDEGSQSYISLPMSEKLTTRTRPPKDFVCPIRSQIFFDPVTLETGQTYERKAIQEWLERGNVTCPITRQPLSASVLPKTNYVLKRLISSWKEQYPDLAQEFSYSETPRDSFRSSTKEIRLASTLYKTSDISCDKSIDDYLNYRKKRFMRAAVSTSPTSVISQAAVEAIINNLKPYGSCLSTSDSLQECEAAVLAIARLWKESKADPGVQSFLSNPTIVNGFVEILSASLSREVLRTSIYILSELVFADEDSLQECEAPVLAIARLSKESKADPGVKSFLSNPTIVNGFVEILSASLSREVLRTSIYILSELVFADEGVGNTLTSVESDFDCLAALLKNGLSEAAVLIYQLTPAFAQLSAHDLESSLFLTILNKSEDLDDIQFVMEPKDAAIALLEQILMGGDECSRSLGALSVISANGIPALVRLSHGEEAIDILIEALRRKEFYDSQMMALDALISLSGRLTSSGKSYAKAWLLKIAGFDQPYKALMKAEQLRKDDNDLMETMEEEEKAASSWERRVAFVLCSHENGSIFKALEECLKSDSLEMARSCLVLATWLTYMLSTLPHTGVRDAARKSLLDEFINVLQSSKNLEEKILVTLAMKTFISDPCKYNASEVTLTQKVFITLRKLKGNSLVVRDIMEALMNLPSVDATELWSCSEMVELDSSANVEVLSLLHLNGRLLSSHSDGTIKVWDVGKRLPRLVQEVREHTKAITCLYVPSSGDKLYSGSFDKTIRVWSIKPEEIHCIQVHDVKEAVYDLTANSKVACYISHGTGVKASAKYKYFV</sequence>
<dbReference type="InterPro" id="IPR052858">
    <property type="entry name" value="E3_ubiquitin-ligase_LIN"/>
</dbReference>
<feature type="region of interest" description="Disordered" evidence="8">
    <location>
        <begin position="326"/>
        <end position="384"/>
    </location>
</feature>
<reference evidence="10 11" key="1">
    <citation type="journal article" date="2018" name="Sci. Data">
        <title>The draft genome sequence of cork oak.</title>
        <authorList>
            <person name="Ramos A.M."/>
            <person name="Usie A."/>
            <person name="Barbosa P."/>
            <person name="Barros P.M."/>
            <person name="Capote T."/>
            <person name="Chaves I."/>
            <person name="Simoes F."/>
            <person name="Abreu I."/>
            <person name="Carrasquinho I."/>
            <person name="Faro C."/>
            <person name="Guimaraes J.B."/>
            <person name="Mendonca D."/>
            <person name="Nobrega F."/>
            <person name="Rodrigues L."/>
            <person name="Saibo N.J.M."/>
            <person name="Varela M.C."/>
            <person name="Egas C."/>
            <person name="Matos J."/>
            <person name="Miguel C.M."/>
            <person name="Oliveira M.M."/>
            <person name="Ricardo C.P."/>
            <person name="Goncalves S."/>
        </authorList>
    </citation>
    <scope>NUCLEOTIDE SEQUENCE [LARGE SCALE GENOMIC DNA]</scope>
    <source>
        <strain evidence="11">cv. HL8</strain>
    </source>
</reference>
<feature type="domain" description="U-box" evidence="9">
    <location>
        <begin position="471"/>
        <end position="546"/>
    </location>
</feature>
<dbReference type="PROSITE" id="PS51698">
    <property type="entry name" value="U_BOX"/>
    <property type="match status" value="1"/>
</dbReference>
<dbReference type="InterPro" id="IPR019775">
    <property type="entry name" value="WD40_repeat_CS"/>
</dbReference>
<evidence type="ECO:0000256" key="3">
    <source>
        <dbReference type="ARBA" id="ARBA00012483"/>
    </source>
</evidence>
<dbReference type="InterPro" id="IPR016024">
    <property type="entry name" value="ARM-type_fold"/>
</dbReference>
<dbReference type="InterPro" id="IPR045210">
    <property type="entry name" value="RING-Ubox_PUB"/>
</dbReference>
<dbReference type="Gene3D" id="1.25.10.10">
    <property type="entry name" value="Leucine-rich Repeat Variant"/>
    <property type="match status" value="1"/>
</dbReference>
<evidence type="ECO:0000256" key="6">
    <source>
        <dbReference type="ARBA" id="ARBA00022737"/>
    </source>
</evidence>
<evidence type="ECO:0000256" key="7">
    <source>
        <dbReference type="PROSITE-ProRule" id="PRU00221"/>
    </source>
</evidence>
<keyword evidence="5" id="KW-0808">Transferase</keyword>
<feature type="compositionally biased region" description="Acidic residues" evidence="8">
    <location>
        <begin position="329"/>
        <end position="349"/>
    </location>
</feature>
<dbReference type="PROSITE" id="PS50082">
    <property type="entry name" value="WD_REPEATS_2"/>
    <property type="match status" value="2"/>
</dbReference>
<evidence type="ECO:0000259" key="9">
    <source>
        <dbReference type="PROSITE" id="PS51698"/>
    </source>
</evidence>
<dbReference type="SMART" id="SM00320">
    <property type="entry name" value="WD40"/>
    <property type="match status" value="2"/>
</dbReference>
<evidence type="ECO:0000313" key="10">
    <source>
        <dbReference type="EMBL" id="KAK7835199.1"/>
    </source>
</evidence>
<dbReference type="InterPro" id="IPR056514">
    <property type="entry name" value="ARM_LIN_2nd"/>
</dbReference>
<evidence type="ECO:0000256" key="4">
    <source>
        <dbReference type="ARBA" id="ARBA00022574"/>
    </source>
</evidence>
<evidence type="ECO:0000256" key="5">
    <source>
        <dbReference type="ARBA" id="ARBA00022679"/>
    </source>
</evidence>
<evidence type="ECO:0000256" key="1">
    <source>
        <dbReference type="ARBA" id="ARBA00000900"/>
    </source>
</evidence>
<dbReference type="Proteomes" id="UP000237347">
    <property type="component" value="Unassembled WGS sequence"/>
</dbReference>
<dbReference type="InterPro" id="IPR001680">
    <property type="entry name" value="WD40_rpt"/>
</dbReference>
<dbReference type="AlphaFoldDB" id="A0AAW0K9N6"/>
<dbReference type="PROSITE" id="PS00678">
    <property type="entry name" value="WD_REPEATS_1"/>
    <property type="match status" value="1"/>
</dbReference>
<dbReference type="PANTHER" id="PTHR47446:SF3">
    <property type="entry name" value="RING-TYPE E3 UBIQUITIN TRANSFERASE"/>
    <property type="match status" value="1"/>
</dbReference>
<keyword evidence="6" id="KW-0677">Repeat</keyword>
<gene>
    <name evidence="10" type="primary">CERBERUS_4</name>
    <name evidence="10" type="ORF">CFP56_023596</name>
</gene>
<dbReference type="Pfam" id="PF23628">
    <property type="entry name" value="ARM_LIN_C"/>
    <property type="match status" value="1"/>
</dbReference>
<dbReference type="SUPFAM" id="SSF57850">
    <property type="entry name" value="RING/U-box"/>
    <property type="match status" value="1"/>
</dbReference>
<organism evidence="10 11">
    <name type="scientific">Quercus suber</name>
    <name type="common">Cork oak</name>
    <dbReference type="NCBI Taxonomy" id="58331"/>
    <lineage>
        <taxon>Eukaryota</taxon>
        <taxon>Viridiplantae</taxon>
        <taxon>Streptophyta</taxon>
        <taxon>Embryophyta</taxon>
        <taxon>Tracheophyta</taxon>
        <taxon>Spermatophyta</taxon>
        <taxon>Magnoliopsida</taxon>
        <taxon>eudicotyledons</taxon>
        <taxon>Gunneridae</taxon>
        <taxon>Pentapetalae</taxon>
        <taxon>rosids</taxon>
        <taxon>fabids</taxon>
        <taxon>Fagales</taxon>
        <taxon>Fagaceae</taxon>
        <taxon>Quercus</taxon>
    </lineage>
</organism>
<dbReference type="PROSITE" id="PS50294">
    <property type="entry name" value="WD_REPEATS_REGION"/>
    <property type="match status" value="1"/>
</dbReference>
<dbReference type="CDD" id="cd16664">
    <property type="entry name" value="RING-Ubox_PUB"/>
    <property type="match status" value="1"/>
</dbReference>
<dbReference type="Pfam" id="PF00400">
    <property type="entry name" value="WD40"/>
    <property type="match status" value="2"/>
</dbReference>
<dbReference type="PANTHER" id="PTHR47446">
    <property type="entry name" value="RING-TYPE E3 UBIQUITIN TRANSFERASE"/>
    <property type="match status" value="1"/>
</dbReference>
<dbReference type="InterPro" id="IPR036322">
    <property type="entry name" value="WD40_repeat_dom_sf"/>
</dbReference>
<comment type="pathway">
    <text evidence="2">Protein modification; protein ubiquitination.</text>
</comment>
<keyword evidence="4 7" id="KW-0853">WD repeat</keyword>
<feature type="repeat" description="WD" evidence="7">
    <location>
        <begin position="1129"/>
        <end position="1143"/>
    </location>
</feature>
<dbReference type="InterPro" id="IPR056512">
    <property type="entry name" value="LIN_N"/>
</dbReference>
<keyword evidence="11" id="KW-1185">Reference proteome</keyword>
<feature type="repeat" description="WD" evidence="7">
    <location>
        <begin position="1154"/>
        <end position="1188"/>
    </location>
</feature>
<dbReference type="SUPFAM" id="SSF50978">
    <property type="entry name" value="WD40 repeat-like"/>
    <property type="match status" value="1"/>
</dbReference>
<protein>
    <recommendedName>
        <fullName evidence="3">RING-type E3 ubiquitin transferase</fullName>
        <ecNumber evidence="3">2.3.2.27</ecNumber>
    </recommendedName>
</protein>
<evidence type="ECO:0000313" key="11">
    <source>
        <dbReference type="Proteomes" id="UP000237347"/>
    </source>
</evidence>
<dbReference type="InterPro" id="IPR013083">
    <property type="entry name" value="Znf_RING/FYVE/PHD"/>
</dbReference>